<dbReference type="PANTHER" id="PTHR13477">
    <property type="entry name" value="MITOCHONDRIAL 39S RIBOSOMAL PROTEIN L49"/>
    <property type="match status" value="1"/>
</dbReference>
<evidence type="ECO:0000256" key="6">
    <source>
        <dbReference type="ARBA" id="ARBA00035191"/>
    </source>
</evidence>
<dbReference type="Proteomes" id="UP000290900">
    <property type="component" value="Unassembled WGS sequence"/>
</dbReference>
<dbReference type="Pfam" id="PF05046">
    <property type="entry name" value="Img2"/>
    <property type="match status" value="1"/>
</dbReference>
<dbReference type="PANTHER" id="PTHR13477:SF0">
    <property type="entry name" value="LARGE RIBOSOMAL SUBUNIT PROTEIN ML49"/>
    <property type="match status" value="1"/>
</dbReference>
<reference evidence="7 8" key="1">
    <citation type="submission" date="2018-12" db="EMBL/GenBank/DDBJ databases">
        <authorList>
            <person name="Tiukova I."/>
            <person name="Dainat J."/>
        </authorList>
    </citation>
    <scope>NUCLEOTIDE SEQUENCE [LARGE SCALE GENOMIC DNA]</scope>
</reference>
<comment type="similarity">
    <text evidence="2">Belongs to the mitochondrion-specific ribosomal protein mL49 family.</text>
</comment>
<keyword evidence="5" id="KW-0687">Ribonucleoprotein</keyword>
<evidence type="ECO:0000256" key="4">
    <source>
        <dbReference type="ARBA" id="ARBA00023128"/>
    </source>
</evidence>
<dbReference type="GO" id="GO:0005762">
    <property type="term" value="C:mitochondrial large ribosomal subunit"/>
    <property type="evidence" value="ECO:0007669"/>
    <property type="project" value="TreeGrafter"/>
</dbReference>
<dbReference type="STRING" id="13370.A0A448YKP7"/>
<keyword evidence="4" id="KW-0496">Mitochondrion</keyword>
<accession>A0A448YKP7</accession>
<evidence type="ECO:0000313" key="8">
    <source>
        <dbReference type="Proteomes" id="UP000290900"/>
    </source>
</evidence>
<dbReference type="AlphaFoldDB" id="A0A448YKP7"/>
<evidence type="ECO:0000256" key="2">
    <source>
        <dbReference type="ARBA" id="ARBA00005677"/>
    </source>
</evidence>
<protein>
    <recommendedName>
        <fullName evidence="6">Large ribosomal subunit protein mL49</fullName>
    </recommendedName>
</protein>
<dbReference type="Gene3D" id="3.30.780.10">
    <property type="entry name" value="SUI1-like domain"/>
    <property type="match status" value="1"/>
</dbReference>
<dbReference type="GO" id="GO:0006412">
    <property type="term" value="P:translation"/>
    <property type="evidence" value="ECO:0007669"/>
    <property type="project" value="InterPro"/>
</dbReference>
<keyword evidence="8" id="KW-1185">Reference proteome</keyword>
<evidence type="ECO:0000256" key="1">
    <source>
        <dbReference type="ARBA" id="ARBA00004173"/>
    </source>
</evidence>
<dbReference type="FunCoup" id="A0A448YKP7">
    <property type="interactions" value="147"/>
</dbReference>
<evidence type="ECO:0000256" key="5">
    <source>
        <dbReference type="ARBA" id="ARBA00023274"/>
    </source>
</evidence>
<organism evidence="7 8">
    <name type="scientific">Brettanomyces naardenensis</name>
    <name type="common">Yeast</name>
    <dbReference type="NCBI Taxonomy" id="13370"/>
    <lineage>
        <taxon>Eukaryota</taxon>
        <taxon>Fungi</taxon>
        <taxon>Dikarya</taxon>
        <taxon>Ascomycota</taxon>
        <taxon>Saccharomycotina</taxon>
        <taxon>Pichiomycetes</taxon>
        <taxon>Pichiales</taxon>
        <taxon>Pichiaceae</taxon>
        <taxon>Brettanomyces</taxon>
    </lineage>
</organism>
<evidence type="ECO:0000256" key="3">
    <source>
        <dbReference type="ARBA" id="ARBA00022980"/>
    </source>
</evidence>
<comment type="subcellular location">
    <subcellularLocation>
        <location evidence="1">Mitochondrion</location>
    </subcellularLocation>
</comment>
<dbReference type="InterPro" id="IPR007740">
    <property type="entry name" value="Ribosomal_mL49"/>
</dbReference>
<sequence length="121" mass="13873">MFTRSFVRLNSTLAGSARVSRFIPSLEDVSAKDLQTGIMKKRYFLERTSKGNLPIYKTYKSQAVYTEVKRVRGDIVQLRNDLQALLPDLDKKNFTCVMQSKTIRIKGDVSQQLKGLLEKEL</sequence>
<dbReference type="EMBL" id="CAACVR010000012">
    <property type="protein sequence ID" value="VEU21471.1"/>
    <property type="molecule type" value="Genomic_DNA"/>
</dbReference>
<gene>
    <name evidence="7" type="ORF">BRENAR_LOCUS2204</name>
</gene>
<dbReference type="InParanoid" id="A0A448YKP7"/>
<keyword evidence="3" id="KW-0689">Ribosomal protein</keyword>
<dbReference type="OrthoDB" id="19439at2759"/>
<proteinExistence type="inferred from homology"/>
<name>A0A448YKP7_BRENA</name>
<dbReference type="GO" id="GO:0003735">
    <property type="term" value="F:structural constituent of ribosome"/>
    <property type="evidence" value="ECO:0007669"/>
    <property type="project" value="InterPro"/>
</dbReference>
<evidence type="ECO:0000313" key="7">
    <source>
        <dbReference type="EMBL" id="VEU21471.1"/>
    </source>
</evidence>